<dbReference type="InterPro" id="IPR011701">
    <property type="entry name" value="MFS"/>
</dbReference>
<dbReference type="PANTHER" id="PTHR23502:SF4">
    <property type="entry name" value="MAJOR FACILITATOR SUPERFAMILY (MFS) PROFILE DOMAIN-CONTAINING PROTEIN-RELATED"/>
    <property type="match status" value="1"/>
</dbReference>
<dbReference type="PANTHER" id="PTHR23502">
    <property type="entry name" value="MAJOR FACILITATOR SUPERFAMILY"/>
    <property type="match status" value="1"/>
</dbReference>
<feature type="transmembrane region" description="Helical" evidence="6">
    <location>
        <begin position="220"/>
        <end position="240"/>
    </location>
</feature>
<keyword evidence="5 6" id="KW-0472">Membrane</keyword>
<dbReference type="Gene3D" id="1.20.1250.20">
    <property type="entry name" value="MFS general substrate transporter like domains"/>
    <property type="match status" value="1"/>
</dbReference>
<dbReference type="GO" id="GO:0005886">
    <property type="term" value="C:plasma membrane"/>
    <property type="evidence" value="ECO:0007669"/>
    <property type="project" value="TreeGrafter"/>
</dbReference>
<keyword evidence="3" id="KW-0521">NADP</keyword>
<gene>
    <name evidence="7" type="ORF">Z520_09622</name>
</gene>
<feature type="transmembrane region" description="Helical" evidence="6">
    <location>
        <begin position="168"/>
        <end position="184"/>
    </location>
</feature>
<dbReference type="PRINTS" id="PR00081">
    <property type="entry name" value="GDHRDH"/>
</dbReference>
<dbReference type="GO" id="GO:0016491">
    <property type="term" value="F:oxidoreductase activity"/>
    <property type="evidence" value="ECO:0007669"/>
    <property type="project" value="UniProtKB-ARBA"/>
</dbReference>
<feature type="transmembrane region" description="Helical" evidence="6">
    <location>
        <begin position="503"/>
        <end position="525"/>
    </location>
</feature>
<evidence type="ECO:0000256" key="1">
    <source>
        <dbReference type="ARBA" id="ARBA00004141"/>
    </source>
</evidence>
<feature type="transmembrane region" description="Helical" evidence="6">
    <location>
        <begin position="473"/>
        <end position="491"/>
    </location>
</feature>
<dbReference type="GO" id="GO:0022857">
    <property type="term" value="F:transmembrane transporter activity"/>
    <property type="evidence" value="ECO:0007669"/>
    <property type="project" value="InterPro"/>
</dbReference>
<dbReference type="AlphaFoldDB" id="A0A0D2IBQ4"/>
<dbReference type="GeneID" id="27715368"/>
<dbReference type="Proteomes" id="UP000053411">
    <property type="component" value="Unassembled WGS sequence"/>
</dbReference>
<evidence type="ECO:0000256" key="5">
    <source>
        <dbReference type="ARBA" id="ARBA00023136"/>
    </source>
</evidence>
<comment type="subcellular location">
    <subcellularLocation>
        <location evidence="1">Membrane</location>
        <topology evidence="1">Multi-pass membrane protein</topology>
    </subcellularLocation>
</comment>
<evidence type="ECO:0000256" key="3">
    <source>
        <dbReference type="ARBA" id="ARBA00022857"/>
    </source>
</evidence>
<dbReference type="SUPFAM" id="SSF51735">
    <property type="entry name" value="NAD(P)-binding Rossmann-fold domains"/>
    <property type="match status" value="1"/>
</dbReference>
<keyword evidence="4 6" id="KW-1133">Transmembrane helix</keyword>
<name>A0A0D2IBQ4_9EURO</name>
<dbReference type="OrthoDB" id="2585655at2759"/>
<dbReference type="Pfam" id="PF00106">
    <property type="entry name" value="adh_short"/>
    <property type="match status" value="1"/>
</dbReference>
<evidence type="ECO:0000256" key="6">
    <source>
        <dbReference type="SAM" id="Phobius"/>
    </source>
</evidence>
<dbReference type="FunFam" id="3.40.50.720:FF:000084">
    <property type="entry name" value="Short-chain dehydrogenase reductase"/>
    <property type="match status" value="1"/>
</dbReference>
<dbReference type="Gene3D" id="3.40.50.720">
    <property type="entry name" value="NAD(P)-binding Rossmann-like Domain"/>
    <property type="match status" value="1"/>
</dbReference>
<feature type="transmembrane region" description="Helical" evidence="6">
    <location>
        <begin position="191"/>
        <end position="214"/>
    </location>
</feature>
<organism evidence="7 8">
    <name type="scientific">Fonsecaea multimorphosa CBS 102226</name>
    <dbReference type="NCBI Taxonomy" id="1442371"/>
    <lineage>
        <taxon>Eukaryota</taxon>
        <taxon>Fungi</taxon>
        <taxon>Dikarya</taxon>
        <taxon>Ascomycota</taxon>
        <taxon>Pezizomycotina</taxon>
        <taxon>Eurotiomycetes</taxon>
        <taxon>Chaetothyriomycetidae</taxon>
        <taxon>Chaetothyriales</taxon>
        <taxon>Herpotrichiellaceae</taxon>
        <taxon>Fonsecaea</taxon>
    </lineage>
</organism>
<evidence type="ECO:0000256" key="4">
    <source>
        <dbReference type="ARBA" id="ARBA00022989"/>
    </source>
</evidence>
<dbReference type="InterPro" id="IPR036259">
    <property type="entry name" value="MFS_trans_sf"/>
</dbReference>
<feature type="transmembrane region" description="Helical" evidence="6">
    <location>
        <begin position="370"/>
        <end position="387"/>
    </location>
</feature>
<feature type="transmembrane region" description="Helical" evidence="6">
    <location>
        <begin position="65"/>
        <end position="85"/>
    </location>
</feature>
<feature type="transmembrane region" description="Helical" evidence="6">
    <location>
        <begin position="131"/>
        <end position="148"/>
    </location>
</feature>
<dbReference type="Pfam" id="PF07690">
    <property type="entry name" value="MFS_1"/>
    <property type="match status" value="1"/>
</dbReference>
<dbReference type="VEuPathDB" id="FungiDB:Z520_09622"/>
<dbReference type="InterPro" id="IPR036291">
    <property type="entry name" value="NAD(P)-bd_dom_sf"/>
</dbReference>
<dbReference type="STRING" id="1442371.A0A0D2IBQ4"/>
<keyword evidence="8" id="KW-1185">Reference proteome</keyword>
<dbReference type="InterPro" id="IPR002347">
    <property type="entry name" value="SDR_fam"/>
</dbReference>
<dbReference type="RefSeq" id="XP_016628699.1">
    <property type="nucleotide sequence ID" value="XM_016780116.1"/>
</dbReference>
<feature type="transmembrane region" description="Helical" evidence="6">
    <location>
        <begin position="435"/>
        <end position="461"/>
    </location>
</feature>
<dbReference type="EMBL" id="KN848086">
    <property type="protein sequence ID" value="KIX94576.1"/>
    <property type="molecule type" value="Genomic_DNA"/>
</dbReference>
<feature type="transmembrane region" description="Helical" evidence="6">
    <location>
        <begin position="408"/>
        <end position="429"/>
    </location>
</feature>
<proteinExistence type="predicted"/>
<evidence type="ECO:0000256" key="2">
    <source>
        <dbReference type="ARBA" id="ARBA00022692"/>
    </source>
</evidence>
<keyword evidence="2 6" id="KW-0812">Transmembrane</keyword>
<evidence type="ECO:0000313" key="8">
    <source>
        <dbReference type="Proteomes" id="UP000053411"/>
    </source>
</evidence>
<accession>A0A0D2IBQ4</accession>
<feature type="transmembrane region" description="Helical" evidence="6">
    <location>
        <begin position="105"/>
        <end position="124"/>
    </location>
</feature>
<dbReference type="SUPFAM" id="SSF103473">
    <property type="entry name" value="MFS general substrate transporter"/>
    <property type="match status" value="1"/>
</dbReference>
<reference evidence="7 8" key="1">
    <citation type="submission" date="2015-01" db="EMBL/GenBank/DDBJ databases">
        <title>The Genome Sequence of Fonsecaea multimorphosa CBS 102226.</title>
        <authorList>
            <consortium name="The Broad Institute Genomics Platform"/>
            <person name="Cuomo C."/>
            <person name="de Hoog S."/>
            <person name="Gorbushina A."/>
            <person name="Stielow B."/>
            <person name="Teixiera M."/>
            <person name="Abouelleil A."/>
            <person name="Chapman S.B."/>
            <person name="Priest M."/>
            <person name="Young S.K."/>
            <person name="Wortman J."/>
            <person name="Nusbaum C."/>
            <person name="Birren B."/>
        </authorList>
    </citation>
    <scope>NUCLEOTIDE SEQUENCE [LARGE SCALE GENOMIC DNA]</scope>
    <source>
        <strain evidence="7 8">CBS 102226</strain>
    </source>
</reference>
<protein>
    <recommendedName>
        <fullName evidence="9">Major facilitator superfamily (MFS) profile domain-containing protein</fullName>
    </recommendedName>
</protein>
<evidence type="ECO:0000313" key="7">
    <source>
        <dbReference type="EMBL" id="KIX94576.1"/>
    </source>
</evidence>
<evidence type="ECO:0008006" key="9">
    <source>
        <dbReference type="Google" id="ProtNLM"/>
    </source>
</evidence>
<feature type="transmembrane region" description="Helical" evidence="6">
    <location>
        <begin position="329"/>
        <end position="350"/>
    </location>
</feature>
<sequence length="830" mass="90623">MGFGVLEPSSTEVVQGSIHLFDDTNASVENTTHLKHNKDGTIVLAPQPSDSPNDILNLPLWRRDLMYWIIILGTVFSGIHGPILTPITLELAAKWGKTVNDIAQLSSYLLLVIGACIIFYGPLAIKYGKRIIYIFGTVTLIAADIWAARATTYNSLMGARCLSGVGQGAYEALSLAMIPDLFFVHERGSRVTLFLLCLQTGVFLGVPIGTQIVLHSGIEWCFGGLAIAEGVILIGLIFFLREPGFGRNHVDPLAHVAEDVILDKVHEVSYDHKEVAATVQPERSALGPQVEERPKTYMQWVNPWQGVIGHENILRSTIRTFALALHPTIFWASIAALPMAWAVGISFTLAEELAPPPYNFSPTGLANLYIAAWIGITIAVCIGIVTIDPISKLMARRNKNIFEPEFRLVMLFPALIIAGVGFIGWGWAYTTHVHWIGLAILLLLANCGAVLGNAAIIGYVVDAHRSWANESQVILFAWKNFYPFTMGYWFVPWFNKDGPKKTWAAVGGIIVGLYSLGAVFYVFVLEWNRYVCESRPRPFTTTNHERSGSSGSSTKRDHHHKFSLRGHHALVTGGNQGIGLALAVGLARAGADVAVFDISPPSPEYESISTTYGIRTVYRKVDVSCVATLKQAFEDTITSFCGDGGLDICIAAAGINLVKDFLSTEETDFDKLLNVNVKGVYFTCQLAAQAMISSNQDRREPNKAPSNNSGNEAKSKSIIIIASTASYVAVRTHNSSVYGLTKSAVRGMVPEIAKELGRSGIRINSISPGYTLTKMTEGYPDLIKQWQSDTMLGFIGMPEDYVGASLYLASNASRYVTGQDFLIDGGSTKW</sequence>